<organism evidence="1 2">
    <name type="scientific">Megasphaera lornae</name>
    <dbReference type="NCBI Taxonomy" id="1000568"/>
    <lineage>
        <taxon>Bacteria</taxon>
        <taxon>Bacillati</taxon>
        <taxon>Bacillota</taxon>
        <taxon>Negativicutes</taxon>
        <taxon>Veillonellales</taxon>
        <taxon>Veillonellaceae</taxon>
        <taxon>Megasphaera</taxon>
    </lineage>
</organism>
<dbReference type="OrthoDB" id="1625489at2"/>
<dbReference type="Proteomes" id="UP000003242">
    <property type="component" value="Unassembled WGS sequence"/>
</dbReference>
<dbReference type="STRING" id="699218.HMPREF0889_1560"/>
<dbReference type="RefSeq" id="WP_009369716.1">
    <property type="nucleotide sequence ID" value="NZ_ADGP01000019.1"/>
</dbReference>
<dbReference type="EMBL" id="ADGP01000019">
    <property type="protein sequence ID" value="EFD94013.1"/>
    <property type="molecule type" value="Genomic_DNA"/>
</dbReference>
<sequence>MRVYVNGEARELAVYDRLTGKEYAKLIVCAQERLETDEYGAFCMTEEEFSYWREIVTQQQESEDIIFLLATVVDKQEMDDYIFEETKYLTATKASVQMENLCVKDLKTAVETKDFSWLEENGFRKTAEKLQA</sequence>
<dbReference type="AlphaFoldDB" id="D3LUL4"/>
<accession>D3LUL4</accession>
<evidence type="ECO:0000313" key="2">
    <source>
        <dbReference type="Proteomes" id="UP000003242"/>
    </source>
</evidence>
<reference evidence="2" key="1">
    <citation type="submission" date="2009-12" db="EMBL/GenBank/DDBJ databases">
        <title>Sequence of Clostridiales genomosp. BVAB3 str. UPII9-5.</title>
        <authorList>
            <person name="Madupu R."/>
            <person name="Durkin A.S."/>
            <person name="Torralba M."/>
            <person name="Methe B."/>
            <person name="Sutton G.G."/>
            <person name="Strausberg R.L."/>
            <person name="Nelson K.E."/>
        </authorList>
    </citation>
    <scope>NUCLEOTIDE SEQUENCE [LARGE SCALE GENOMIC DNA]</scope>
    <source>
        <strain evidence="2">28L</strain>
    </source>
</reference>
<evidence type="ECO:0000313" key="1">
    <source>
        <dbReference type="EMBL" id="EFD94013.1"/>
    </source>
</evidence>
<name>D3LUL4_9FIRM</name>
<comment type="caution">
    <text evidence="1">The sequence shown here is derived from an EMBL/GenBank/DDBJ whole genome shotgun (WGS) entry which is preliminary data.</text>
</comment>
<protein>
    <submittedName>
        <fullName evidence="1">Uncharacterized protein</fullName>
    </submittedName>
</protein>
<proteinExistence type="predicted"/>
<gene>
    <name evidence="1" type="ORF">HMPREF0889_1560</name>
</gene>